<name>A0A832STP7_9EURY</name>
<comment type="subcellular location">
    <subcellularLocation>
        <location evidence="7">Cytoplasm</location>
    </subcellularLocation>
</comment>
<dbReference type="NCBIfam" id="NF002621">
    <property type="entry name" value="PRK02287.1"/>
    <property type="match status" value="1"/>
</dbReference>
<evidence type="ECO:0000256" key="7">
    <source>
        <dbReference type="HAMAP-Rule" id="MF_01116"/>
    </source>
</evidence>
<comment type="similarity">
    <text evidence="7">Belongs to the TDD superfamily. TSR3 family.</text>
</comment>
<comment type="caution">
    <text evidence="7">Lacks conserved residue(s) required for the propagation of feature annotation.</text>
</comment>
<feature type="domain" description="16S/18S rRNA aminocarboxypropyltransferase Tsr3 C-terminal" evidence="8">
    <location>
        <begin position="39"/>
        <end position="165"/>
    </location>
</feature>
<keyword evidence="3 7" id="KW-0690">Ribosome biogenesis</keyword>
<dbReference type="GO" id="GO:0005737">
    <property type="term" value="C:cytoplasm"/>
    <property type="evidence" value="ECO:0007669"/>
    <property type="project" value="UniProtKB-SubCell"/>
</dbReference>
<comment type="catalytic activity">
    <reaction evidence="7">
        <text>an N(1)-methylpseudouridine in rRNA + S-adenosyl-L-methionine = N(1)-methyl-N(3)-[(3S)-3-amino-3-carboxypropyl]pseudouridine in rRNA + S-methyl-5'-thioadenosine + H(+)</text>
        <dbReference type="Rhea" id="RHEA:63296"/>
        <dbReference type="Rhea" id="RHEA-COMP:11634"/>
        <dbReference type="Rhea" id="RHEA-COMP:16310"/>
        <dbReference type="ChEBI" id="CHEBI:15378"/>
        <dbReference type="ChEBI" id="CHEBI:17509"/>
        <dbReference type="ChEBI" id="CHEBI:59789"/>
        <dbReference type="ChEBI" id="CHEBI:74890"/>
        <dbReference type="ChEBI" id="CHEBI:146234"/>
        <dbReference type="EC" id="2.5.1.157"/>
    </reaction>
</comment>
<evidence type="ECO:0000259" key="8">
    <source>
        <dbReference type="Pfam" id="PF04034"/>
    </source>
</evidence>
<keyword evidence="2 7" id="KW-0963">Cytoplasm</keyword>
<keyword evidence="5 7" id="KW-0808">Transferase</keyword>
<feature type="binding site" evidence="7">
    <location>
        <position position="15"/>
    </location>
    <ligand>
        <name>S-adenosyl-L-methionine</name>
        <dbReference type="ChEBI" id="CHEBI:59789"/>
    </ligand>
</feature>
<dbReference type="InterPro" id="IPR022968">
    <property type="entry name" value="Tsr3-like"/>
</dbReference>
<evidence type="ECO:0000256" key="2">
    <source>
        <dbReference type="ARBA" id="ARBA00022490"/>
    </source>
</evidence>
<comment type="function">
    <text evidence="7">Aminocarboxypropyltransferase that catalyzes the aminocarboxypropyl transfer on pseudouridine corresponding to position 914 in M.jannaschii 16S rRNA. It constitutes the last step in biosynthesis of the hypermodified N1-methyl-N3-(3-amino-3-carboxypropyl) pseudouridine (m1acp3-Psi).</text>
</comment>
<evidence type="ECO:0000256" key="5">
    <source>
        <dbReference type="ARBA" id="ARBA00022679"/>
    </source>
</evidence>
<dbReference type="GO" id="GO:1904047">
    <property type="term" value="F:S-adenosyl-L-methionine binding"/>
    <property type="evidence" value="ECO:0007669"/>
    <property type="project" value="UniProtKB-UniRule"/>
</dbReference>
<organism evidence="9 10">
    <name type="scientific">Methanopyrus kandleri</name>
    <dbReference type="NCBI Taxonomy" id="2320"/>
    <lineage>
        <taxon>Archaea</taxon>
        <taxon>Methanobacteriati</taxon>
        <taxon>Methanobacteriota</taxon>
        <taxon>Methanomada group</taxon>
        <taxon>Methanopyri</taxon>
        <taxon>Methanopyrales</taxon>
        <taxon>Methanopyraceae</taxon>
        <taxon>Methanopyrus</taxon>
    </lineage>
</organism>
<evidence type="ECO:0000256" key="4">
    <source>
        <dbReference type="ARBA" id="ARBA00022552"/>
    </source>
</evidence>
<dbReference type="EC" id="2.5.1.157" evidence="7"/>
<dbReference type="AlphaFoldDB" id="A0A832STP7"/>
<dbReference type="GO" id="GO:0000455">
    <property type="term" value="P:enzyme-directed rRNA pseudouridine synthesis"/>
    <property type="evidence" value="ECO:0007669"/>
    <property type="project" value="UniProtKB-UniRule"/>
</dbReference>
<proteinExistence type="inferred from homology"/>
<accession>A0A832STP7</accession>
<evidence type="ECO:0000256" key="3">
    <source>
        <dbReference type="ARBA" id="ARBA00022517"/>
    </source>
</evidence>
<sequence>MIVLHARDCDPKACTALRAHRMGLVELTRHPGDVPTGAVVLDPTVEKALSREDRDAALERGLVAVDCSWEHVHRYFGPLRRRCRHRILPYLIAANPVNYGKPCKLSTVEALAAALYILGFRREAEEFISRFKWGPAFLELNRERLEAYRRAETSAEVVRVQEEFLPDGL</sequence>
<evidence type="ECO:0000256" key="6">
    <source>
        <dbReference type="ARBA" id="ARBA00022691"/>
    </source>
</evidence>
<comment type="caution">
    <text evidence="9">The sequence shown here is derived from an EMBL/GenBank/DDBJ whole genome shotgun (WGS) entry which is preliminary data.</text>
</comment>
<protein>
    <recommendedName>
        <fullName evidence="1 7">16S rRNA aminocarboxypropyltransferase</fullName>
        <ecNumber evidence="7">2.5.1.157</ecNumber>
    </recommendedName>
</protein>
<keyword evidence="4 7" id="KW-0698">rRNA processing</keyword>
<evidence type="ECO:0000313" key="10">
    <source>
        <dbReference type="Proteomes" id="UP000619545"/>
    </source>
</evidence>
<dbReference type="PANTHER" id="PTHR20426">
    <property type="entry name" value="RIBOSOME BIOGENESIS PROTEIN TSR3 HOMOLOG"/>
    <property type="match status" value="1"/>
</dbReference>
<feature type="binding site" evidence="7">
    <location>
        <position position="65"/>
    </location>
    <ligand>
        <name>S-adenosyl-L-methionine</name>
        <dbReference type="ChEBI" id="CHEBI:59789"/>
    </ligand>
</feature>
<keyword evidence="6 7" id="KW-0949">S-adenosyl-L-methionine</keyword>
<dbReference type="RefSeq" id="WP_011019008.1">
    <property type="nucleotide sequence ID" value="NZ_DUJS01000002.1"/>
</dbReference>
<dbReference type="Proteomes" id="UP000619545">
    <property type="component" value="Unassembled WGS sequence"/>
</dbReference>
<dbReference type="Pfam" id="PF04034">
    <property type="entry name" value="Ribo_biogen_C"/>
    <property type="match status" value="1"/>
</dbReference>
<dbReference type="HAMAP" id="MF_01116">
    <property type="entry name" value="TSR3"/>
    <property type="match status" value="1"/>
</dbReference>
<evidence type="ECO:0000313" key="9">
    <source>
        <dbReference type="EMBL" id="HII70137.1"/>
    </source>
</evidence>
<feature type="binding site" evidence="7">
    <location>
        <position position="107"/>
    </location>
    <ligand>
        <name>S-adenosyl-L-methionine</name>
        <dbReference type="ChEBI" id="CHEBI:59789"/>
    </ligand>
</feature>
<dbReference type="GO" id="GO:0106388">
    <property type="term" value="F:rRNA small subunit aminocarboxypropyltransferase activity"/>
    <property type="evidence" value="ECO:0007669"/>
    <property type="project" value="UniProtKB-EC"/>
</dbReference>
<dbReference type="OMA" id="DCSWESA"/>
<dbReference type="InterPro" id="IPR007177">
    <property type="entry name" value="Tsr3_C"/>
</dbReference>
<dbReference type="EMBL" id="DUJS01000002">
    <property type="protein sequence ID" value="HII70137.1"/>
    <property type="molecule type" value="Genomic_DNA"/>
</dbReference>
<feature type="binding site" evidence="7">
    <location>
        <position position="88"/>
    </location>
    <ligand>
        <name>S-adenosyl-L-methionine</name>
        <dbReference type="ChEBI" id="CHEBI:59789"/>
    </ligand>
</feature>
<gene>
    <name evidence="9" type="ORF">HA336_02745</name>
</gene>
<dbReference type="PANTHER" id="PTHR20426:SF0">
    <property type="entry name" value="18S RRNA AMINOCARBOXYPROPYLTRANSFERASE"/>
    <property type="match status" value="1"/>
</dbReference>
<reference evidence="9" key="1">
    <citation type="journal article" date="2020" name="bioRxiv">
        <title>A rank-normalized archaeal taxonomy based on genome phylogeny resolves widespread incomplete and uneven classifications.</title>
        <authorList>
            <person name="Rinke C."/>
            <person name="Chuvochina M."/>
            <person name="Mussig A.J."/>
            <person name="Chaumeil P.-A."/>
            <person name="Waite D.W."/>
            <person name="Whitman W.B."/>
            <person name="Parks D.H."/>
            <person name="Hugenholtz P."/>
        </authorList>
    </citation>
    <scope>NUCLEOTIDE SEQUENCE</scope>
    <source>
        <strain evidence="9">UBA8853</strain>
    </source>
</reference>
<evidence type="ECO:0000256" key="1">
    <source>
        <dbReference type="ARBA" id="ARBA00014114"/>
    </source>
</evidence>
<dbReference type="SMR" id="A0A832STP7"/>